<keyword evidence="3" id="KW-1185">Reference proteome</keyword>
<sequence>MAQLGFHGKVPAVGDFVSRGFSRPLCQALDDWLQAALQAAQQAGATRESLERHAVPVLLHLKPGALCPSGFLGALVPSSDRVGRFFPLCIGLEQEAGDPFTGLLWPSLAMAVALCRIGIEAQQELLGPDALQARLTELPPAAEWNDWLQAAQPFRTAEDITLPGLPESMQRLAFQGPEVRMQGAQRATCSHLPPSFQAAGALITQADGFDVFFASRASPLRGADFAALFDGRWTAGGWVWFGPPDDDETRPPAAPAQAPAEDSPTC</sequence>
<dbReference type="Proteomes" id="UP000613266">
    <property type="component" value="Unassembled WGS sequence"/>
</dbReference>
<feature type="region of interest" description="Disordered" evidence="1">
    <location>
        <begin position="242"/>
        <end position="266"/>
    </location>
</feature>
<dbReference type="Pfam" id="PF09867">
    <property type="entry name" value="TagF_N"/>
    <property type="match status" value="1"/>
</dbReference>
<dbReference type="RefSeq" id="WP_198111518.1">
    <property type="nucleotide sequence ID" value="NZ_JAEDAK010000008.1"/>
</dbReference>
<dbReference type="EMBL" id="JAEDAK010000008">
    <property type="protein sequence ID" value="MBH9577742.1"/>
    <property type="molecule type" value="Genomic_DNA"/>
</dbReference>
<dbReference type="InterPro" id="IPR038225">
    <property type="entry name" value="TagF_sf"/>
</dbReference>
<dbReference type="NCBIfam" id="TIGR03373">
    <property type="entry name" value="VI_minor_4"/>
    <property type="match status" value="1"/>
</dbReference>
<reference evidence="2" key="1">
    <citation type="submission" date="2020-12" db="EMBL/GenBank/DDBJ databases">
        <title>The genome sequence of Inhella sp. 1Y17.</title>
        <authorList>
            <person name="Liu Y."/>
        </authorList>
    </citation>
    <scope>NUCLEOTIDE SEQUENCE</scope>
    <source>
        <strain evidence="2">1Y17</strain>
    </source>
</reference>
<dbReference type="AlphaFoldDB" id="A0A931NEI6"/>
<gene>
    <name evidence="2" type="primary">tagF</name>
    <name evidence="2" type="ORF">I7X39_12600</name>
</gene>
<evidence type="ECO:0000256" key="1">
    <source>
        <dbReference type="SAM" id="MobiDB-lite"/>
    </source>
</evidence>
<name>A0A931NEI6_9BURK</name>
<organism evidence="2 3">
    <name type="scientific">Inhella proteolytica</name>
    <dbReference type="NCBI Taxonomy" id="2795029"/>
    <lineage>
        <taxon>Bacteria</taxon>
        <taxon>Pseudomonadati</taxon>
        <taxon>Pseudomonadota</taxon>
        <taxon>Betaproteobacteria</taxon>
        <taxon>Burkholderiales</taxon>
        <taxon>Sphaerotilaceae</taxon>
        <taxon>Inhella</taxon>
    </lineage>
</organism>
<protein>
    <submittedName>
        <fullName evidence="2">Type VI secretion system-associated protein TagF</fullName>
    </submittedName>
</protein>
<comment type="caution">
    <text evidence="2">The sequence shown here is derived from an EMBL/GenBank/DDBJ whole genome shotgun (WGS) entry which is preliminary data.</text>
</comment>
<accession>A0A931NEI6</accession>
<evidence type="ECO:0000313" key="2">
    <source>
        <dbReference type="EMBL" id="MBH9577742.1"/>
    </source>
</evidence>
<dbReference type="InterPro" id="IPR017748">
    <property type="entry name" value="TagF"/>
</dbReference>
<evidence type="ECO:0000313" key="3">
    <source>
        <dbReference type="Proteomes" id="UP000613266"/>
    </source>
</evidence>
<dbReference type="Gene3D" id="3.40.1730.10">
    <property type="entry name" value="pa0076 domain"/>
    <property type="match status" value="1"/>
</dbReference>
<proteinExistence type="predicted"/>